<comment type="caution">
    <text evidence="12">The sequence shown here is derived from an EMBL/GenBank/DDBJ whole genome shotgun (WGS) entry which is preliminary data.</text>
</comment>
<evidence type="ECO:0000256" key="5">
    <source>
        <dbReference type="ARBA" id="ARBA00022989"/>
    </source>
</evidence>
<gene>
    <name evidence="12" type="ORF">ZYGR_0H02980</name>
</gene>
<evidence type="ECO:0000313" key="13">
    <source>
        <dbReference type="Proteomes" id="UP000187013"/>
    </source>
</evidence>
<comment type="function">
    <text evidence="9 10">Essential for the assembly of ubiquinol-cytochrome c reductase. It has a direct effect on the correct occurrence of the Rieske protein, core 4, core 5 and apocytochrome b.</text>
</comment>
<reference evidence="12 13" key="1">
    <citation type="submission" date="2016-08" db="EMBL/GenBank/DDBJ databases">
        <title>Draft genome sequence of allopolyploid Zygosaccharomyces rouxii.</title>
        <authorList>
            <person name="Watanabe J."/>
            <person name="Uehara K."/>
            <person name="Mogi Y."/>
            <person name="Tsukioka Y."/>
        </authorList>
    </citation>
    <scope>NUCLEOTIDE SEQUENCE [LARGE SCALE GENOMIC DNA]</scope>
    <source>
        <strain evidence="12 13">NBRC 110957</strain>
    </source>
</reference>
<evidence type="ECO:0000256" key="9">
    <source>
        <dbReference type="ARBA" id="ARBA00025413"/>
    </source>
</evidence>
<sequence length="147" mass="17417">METPLWIRWLKVWGYGGAIIAGGCLLFKYTTPTDEEIINSLSPELRMQYEREKSLRQAEQQELMKIVKQTALSDDPIWKTGSIQSPWETSESPQAKNRQQFEKLKADQVQKEELKRINEELAKIRQESTDQTQKIMDHSNKSWWKFW</sequence>
<dbReference type="GO" id="GO:0034551">
    <property type="term" value="P:mitochondrial respiratory chain complex III assembly"/>
    <property type="evidence" value="ECO:0007669"/>
    <property type="project" value="TreeGrafter"/>
</dbReference>
<dbReference type="GO" id="GO:0005743">
    <property type="term" value="C:mitochondrial inner membrane"/>
    <property type="evidence" value="ECO:0007669"/>
    <property type="project" value="UniProtKB-SubCell"/>
</dbReference>
<proteinExistence type="inferred from homology"/>
<evidence type="ECO:0000313" key="12">
    <source>
        <dbReference type="EMBL" id="GAV47455.1"/>
    </source>
</evidence>
<dbReference type="OMA" id="KDPIWKT"/>
<protein>
    <recommendedName>
        <fullName evidence="10">Cytochrome b mRNA-processing protein 4</fullName>
    </recommendedName>
</protein>
<dbReference type="InterPro" id="IPR012420">
    <property type="entry name" value="Cbp4"/>
</dbReference>
<keyword evidence="8 10" id="KW-0143">Chaperone</keyword>
<keyword evidence="4 10" id="KW-0999">Mitochondrion inner membrane</keyword>
<keyword evidence="3 10" id="KW-0812">Transmembrane</keyword>
<feature type="region of interest" description="Disordered" evidence="11">
    <location>
        <begin position="77"/>
        <end position="100"/>
    </location>
</feature>
<accession>A0A1Q2ZVM3</accession>
<feature type="region of interest" description="Disordered" evidence="11">
    <location>
        <begin position="125"/>
        <end position="147"/>
    </location>
</feature>
<dbReference type="eggNOG" id="ENOG502S2G8">
    <property type="taxonomic scope" value="Eukaryota"/>
</dbReference>
<dbReference type="Pfam" id="PF07960">
    <property type="entry name" value="CBP4"/>
    <property type="match status" value="1"/>
</dbReference>
<evidence type="ECO:0000256" key="2">
    <source>
        <dbReference type="ARBA" id="ARBA00006780"/>
    </source>
</evidence>
<dbReference type="PANTHER" id="PTHR28202:SF1">
    <property type="entry name" value="ASSEMBLY FACTOR CBP4"/>
    <property type="match status" value="1"/>
</dbReference>
<feature type="transmembrane region" description="Helical" evidence="10">
    <location>
        <begin position="12"/>
        <end position="30"/>
    </location>
</feature>
<evidence type="ECO:0000256" key="8">
    <source>
        <dbReference type="ARBA" id="ARBA00023186"/>
    </source>
</evidence>
<evidence type="ECO:0000256" key="11">
    <source>
        <dbReference type="SAM" id="MobiDB-lite"/>
    </source>
</evidence>
<evidence type="ECO:0000256" key="1">
    <source>
        <dbReference type="ARBA" id="ARBA00004434"/>
    </source>
</evidence>
<comment type="subcellular location">
    <subcellularLocation>
        <location evidence="1 10">Mitochondrion inner membrane</location>
        <topology evidence="1 10">Single-pass membrane protein</topology>
    </subcellularLocation>
</comment>
<evidence type="ECO:0000256" key="7">
    <source>
        <dbReference type="ARBA" id="ARBA00023136"/>
    </source>
</evidence>
<dbReference type="OrthoDB" id="5576752at2759"/>
<dbReference type="Proteomes" id="UP000187013">
    <property type="component" value="Unassembled WGS sequence"/>
</dbReference>
<evidence type="ECO:0000256" key="10">
    <source>
        <dbReference type="RuleBase" id="RU368005"/>
    </source>
</evidence>
<dbReference type="PANTHER" id="PTHR28202">
    <property type="entry name" value="ASSEMBLY FACTOR CBP4"/>
    <property type="match status" value="1"/>
</dbReference>
<dbReference type="AlphaFoldDB" id="A0A1Q2ZVM3"/>
<name>A0A1Q2ZVM3_ZYGRO</name>
<comment type="similarity">
    <text evidence="2 10">Belongs to the CBP4 family.</text>
</comment>
<evidence type="ECO:0000256" key="6">
    <source>
        <dbReference type="ARBA" id="ARBA00023128"/>
    </source>
</evidence>
<dbReference type="EMBL" id="BDGX01000008">
    <property type="protein sequence ID" value="GAV47455.1"/>
    <property type="molecule type" value="Genomic_DNA"/>
</dbReference>
<organism evidence="12 13">
    <name type="scientific">Zygosaccharomyces rouxii</name>
    <dbReference type="NCBI Taxonomy" id="4956"/>
    <lineage>
        <taxon>Eukaryota</taxon>
        <taxon>Fungi</taxon>
        <taxon>Dikarya</taxon>
        <taxon>Ascomycota</taxon>
        <taxon>Saccharomycotina</taxon>
        <taxon>Saccharomycetes</taxon>
        <taxon>Saccharomycetales</taxon>
        <taxon>Saccharomycetaceae</taxon>
        <taxon>Zygosaccharomyces</taxon>
    </lineage>
</organism>
<evidence type="ECO:0000256" key="4">
    <source>
        <dbReference type="ARBA" id="ARBA00022792"/>
    </source>
</evidence>
<keyword evidence="6 10" id="KW-0496">Mitochondrion</keyword>
<evidence type="ECO:0000256" key="3">
    <source>
        <dbReference type="ARBA" id="ARBA00022692"/>
    </source>
</evidence>
<feature type="compositionally biased region" description="Polar residues" evidence="11">
    <location>
        <begin position="81"/>
        <end position="98"/>
    </location>
</feature>
<keyword evidence="7 10" id="KW-0472">Membrane</keyword>
<keyword evidence="5 10" id="KW-1133">Transmembrane helix</keyword>